<reference evidence="2 3" key="1">
    <citation type="journal article" date="2019" name="Int. J. Syst. Evol. Microbiol.">
        <title>The Global Catalogue of Microorganisms (GCM) 10K type strain sequencing project: providing services to taxonomists for standard genome sequencing and annotation.</title>
        <authorList>
            <consortium name="The Broad Institute Genomics Platform"/>
            <consortium name="The Broad Institute Genome Sequencing Center for Infectious Disease"/>
            <person name="Wu L."/>
            <person name="Ma J."/>
        </authorList>
    </citation>
    <scope>NUCLEOTIDE SEQUENCE [LARGE SCALE GENOMIC DNA]</scope>
    <source>
        <strain evidence="2 3">JCM 4316</strain>
    </source>
</reference>
<protein>
    <recommendedName>
        <fullName evidence="4">Chaplin domain-containing protein</fullName>
    </recommendedName>
</protein>
<dbReference type="EMBL" id="BAAASD010000003">
    <property type="protein sequence ID" value="GAA2329634.1"/>
    <property type="molecule type" value="Genomic_DNA"/>
</dbReference>
<name>A0ABN3FH06_9ACTN</name>
<keyword evidence="1" id="KW-0732">Signal</keyword>
<feature type="chain" id="PRO_5045036190" description="Chaplin domain-containing protein" evidence="1">
    <location>
        <begin position="23"/>
        <end position="66"/>
    </location>
</feature>
<evidence type="ECO:0000256" key="1">
    <source>
        <dbReference type="SAM" id="SignalP"/>
    </source>
</evidence>
<evidence type="ECO:0008006" key="4">
    <source>
        <dbReference type="Google" id="ProtNLM"/>
    </source>
</evidence>
<organism evidence="2 3">
    <name type="scientific">Streptomyces cuspidosporus</name>
    <dbReference type="NCBI Taxonomy" id="66882"/>
    <lineage>
        <taxon>Bacteria</taxon>
        <taxon>Bacillati</taxon>
        <taxon>Actinomycetota</taxon>
        <taxon>Actinomycetes</taxon>
        <taxon>Kitasatosporales</taxon>
        <taxon>Streptomycetaceae</taxon>
        <taxon>Streptomyces</taxon>
    </lineage>
</organism>
<feature type="signal peptide" evidence="1">
    <location>
        <begin position="1"/>
        <end position="22"/>
    </location>
</feature>
<comment type="caution">
    <text evidence="2">The sequence shown here is derived from an EMBL/GenBank/DDBJ whole genome shotgun (WGS) entry which is preliminary data.</text>
</comment>
<sequence length="66" mass="6462">MTRTTKCLAVLAIAAAATIGTAIQPIAFAVANDTHAPLIGSHAAAYANGDNAGPLGEGHSPVPSPQ</sequence>
<proteinExistence type="predicted"/>
<dbReference type="Proteomes" id="UP001500253">
    <property type="component" value="Unassembled WGS sequence"/>
</dbReference>
<keyword evidence="3" id="KW-1185">Reference proteome</keyword>
<accession>A0ABN3FH06</accession>
<evidence type="ECO:0000313" key="2">
    <source>
        <dbReference type="EMBL" id="GAA2329634.1"/>
    </source>
</evidence>
<gene>
    <name evidence="2" type="ORF">GCM10010246_10520</name>
</gene>
<evidence type="ECO:0000313" key="3">
    <source>
        <dbReference type="Proteomes" id="UP001500253"/>
    </source>
</evidence>